<feature type="compositionally biased region" description="Gly residues" evidence="1">
    <location>
        <begin position="221"/>
        <end position="250"/>
    </location>
</feature>
<dbReference type="SMART" id="SM00451">
    <property type="entry name" value="ZnF_U1"/>
    <property type="match status" value="2"/>
</dbReference>
<dbReference type="PANTHER" id="PTHR47487">
    <property type="entry name" value="OS06G0651300 PROTEIN-RELATED"/>
    <property type="match status" value="1"/>
</dbReference>
<evidence type="ECO:0000313" key="3">
    <source>
        <dbReference type="EMBL" id="JAT53971.1"/>
    </source>
</evidence>
<name>A0A1D1YH71_9ARAE</name>
<dbReference type="Pfam" id="PF12874">
    <property type="entry name" value="zf-met"/>
    <property type="match status" value="2"/>
</dbReference>
<dbReference type="AlphaFoldDB" id="A0A1D1YH71"/>
<dbReference type="GO" id="GO:0008270">
    <property type="term" value="F:zinc ion binding"/>
    <property type="evidence" value="ECO:0007669"/>
    <property type="project" value="InterPro"/>
</dbReference>
<organism evidence="3">
    <name type="scientific">Anthurium amnicola</name>
    <dbReference type="NCBI Taxonomy" id="1678845"/>
    <lineage>
        <taxon>Eukaryota</taxon>
        <taxon>Viridiplantae</taxon>
        <taxon>Streptophyta</taxon>
        <taxon>Embryophyta</taxon>
        <taxon>Tracheophyta</taxon>
        <taxon>Spermatophyta</taxon>
        <taxon>Magnoliopsida</taxon>
        <taxon>Liliopsida</taxon>
        <taxon>Araceae</taxon>
        <taxon>Pothoideae</taxon>
        <taxon>Potheae</taxon>
        <taxon>Anthurium</taxon>
    </lineage>
</organism>
<feature type="region of interest" description="Disordered" evidence="1">
    <location>
        <begin position="51"/>
        <end position="71"/>
    </location>
</feature>
<protein>
    <recommendedName>
        <fullName evidence="2">U1-type domain-containing protein</fullName>
    </recommendedName>
</protein>
<feature type="region of interest" description="Disordered" evidence="1">
    <location>
        <begin position="486"/>
        <end position="514"/>
    </location>
</feature>
<proteinExistence type="predicted"/>
<gene>
    <name evidence="3" type="ORF">g.47673</name>
</gene>
<feature type="compositionally biased region" description="Polar residues" evidence="1">
    <location>
        <begin position="119"/>
        <end position="134"/>
    </location>
</feature>
<reference evidence="3" key="1">
    <citation type="submission" date="2015-07" db="EMBL/GenBank/DDBJ databases">
        <title>Transcriptome Assembly of Anthurium amnicola.</title>
        <authorList>
            <person name="Suzuki J."/>
        </authorList>
    </citation>
    <scope>NUCLEOTIDE SEQUENCE</scope>
</reference>
<accession>A0A1D1YH71</accession>
<dbReference type="SUPFAM" id="SSF57667">
    <property type="entry name" value="beta-beta-alpha zinc fingers"/>
    <property type="match status" value="2"/>
</dbReference>
<dbReference type="GO" id="GO:0003676">
    <property type="term" value="F:nucleic acid binding"/>
    <property type="evidence" value="ECO:0007669"/>
    <property type="project" value="InterPro"/>
</dbReference>
<feature type="region of interest" description="Disordered" evidence="1">
    <location>
        <begin position="186"/>
        <end position="301"/>
    </location>
</feature>
<evidence type="ECO:0000259" key="2">
    <source>
        <dbReference type="SMART" id="SM00451"/>
    </source>
</evidence>
<feature type="compositionally biased region" description="Basic residues" evidence="1">
    <location>
        <begin position="268"/>
        <end position="285"/>
    </location>
</feature>
<sequence length="711" mass="76743">TGHSPEVMSAPGHSLLRLLPSPFSPWTLSPSLALSPLPSPQFPSAAMDFSSLTEAPQQQQQQPEQQQSYNPAQSHAYEAYYGYHQQPYDASASHHQYYYQDYAAAYHHQQHAAAAAQDPSGTSALGTSQVTQHQGAGAPGVPGYAQDHQGSYPVPPGLNPAAAAAVAALSQLSQFAGNMDAAERAMAGMQGRQWHGKGVPGMGGQTPHRPIRFPAQRGGMRRGAGGRAGPEVGGRRGGGPFRGGRGGGRANLGHHSLGPDSGAPLFRGRGRGAHRGRGGGRRSHQSAKTSAAEIESAERQVSGLAPVQLRQPCLPIAWCDICRVDCNSLEILEQHKSGKRHKRTVQRFEEIQAQQKLLAEFQAQSTLQGFDGTMTQPQLMAESQEGVIKHPEAVVQVAKENMIDRVGEEIKTSAVSQNSQEVSSCENTIKNELQGQIFDEQKVRIVDEQIVSAETEGIIYIPPSEGPTRVRPPKRKMMRFGRAGKKFRYFRSTEGRPQEHPKEQRPKEQRPKEPPRVCTLCNVMCESQVVFDSHIAGKKHISRIKRFQGNAVFGPLEVYIPPNQPSVSNPPGLQPQFFGLQTQEMVPLLAHEPSLLMETSGSHQPEHGEPAVLVSQMGQAGGSRSGEGLGMKDCAVVTEVKADVVTTTENVAVEGEAACRLIEHVSAETEMAFEIEHAVEAETTFAMVGDDVLQSEAAVMSGNTVAEADTD</sequence>
<dbReference type="Gene3D" id="3.30.160.60">
    <property type="entry name" value="Classic Zinc Finger"/>
    <property type="match status" value="2"/>
</dbReference>
<dbReference type="PANTHER" id="PTHR47487:SF12">
    <property type="entry name" value="GLUTENIN, HIGH MOLECULAR WEIGHT SUBUNIT DX5-LIKE"/>
    <property type="match status" value="1"/>
</dbReference>
<dbReference type="InterPro" id="IPR003604">
    <property type="entry name" value="Matrin/U1-like-C_Znf_C2H2"/>
</dbReference>
<dbReference type="EMBL" id="GDJX01013965">
    <property type="protein sequence ID" value="JAT53971.1"/>
    <property type="molecule type" value="Transcribed_RNA"/>
</dbReference>
<feature type="region of interest" description="Disordered" evidence="1">
    <location>
        <begin position="110"/>
        <end position="156"/>
    </location>
</feature>
<evidence type="ECO:0000256" key="1">
    <source>
        <dbReference type="SAM" id="MobiDB-lite"/>
    </source>
</evidence>
<feature type="non-terminal residue" evidence="3">
    <location>
        <position position="1"/>
    </location>
</feature>
<feature type="domain" description="U1-type" evidence="2">
    <location>
        <begin position="314"/>
        <end position="348"/>
    </location>
</feature>
<dbReference type="InterPro" id="IPR013087">
    <property type="entry name" value="Znf_C2H2_type"/>
</dbReference>
<feature type="compositionally biased region" description="Low complexity" evidence="1">
    <location>
        <begin position="56"/>
        <end position="67"/>
    </location>
</feature>
<feature type="compositionally biased region" description="Basic and acidic residues" evidence="1">
    <location>
        <begin position="491"/>
        <end position="514"/>
    </location>
</feature>
<dbReference type="InterPro" id="IPR036236">
    <property type="entry name" value="Znf_C2H2_sf"/>
</dbReference>
<feature type="domain" description="U1-type" evidence="2">
    <location>
        <begin position="513"/>
        <end position="547"/>
    </location>
</feature>